<dbReference type="EMBL" id="BDGG01000002">
    <property type="protein sequence ID" value="GAU91488.1"/>
    <property type="molecule type" value="Genomic_DNA"/>
</dbReference>
<dbReference type="Proteomes" id="UP000186922">
    <property type="component" value="Unassembled WGS sequence"/>
</dbReference>
<accession>A0A1D1UZ92</accession>
<organism evidence="2 3">
    <name type="scientific">Ramazzottius varieornatus</name>
    <name type="common">Water bear</name>
    <name type="synonym">Tardigrade</name>
    <dbReference type="NCBI Taxonomy" id="947166"/>
    <lineage>
        <taxon>Eukaryota</taxon>
        <taxon>Metazoa</taxon>
        <taxon>Ecdysozoa</taxon>
        <taxon>Tardigrada</taxon>
        <taxon>Eutardigrada</taxon>
        <taxon>Parachela</taxon>
        <taxon>Hypsibioidea</taxon>
        <taxon>Ramazzottiidae</taxon>
        <taxon>Ramazzottius</taxon>
    </lineage>
</organism>
<name>A0A1D1UZ92_RAMVA</name>
<protein>
    <submittedName>
        <fullName evidence="2">Uncharacterized protein</fullName>
    </submittedName>
</protein>
<keyword evidence="1" id="KW-0732">Signal</keyword>
<comment type="caution">
    <text evidence="2">The sequence shown here is derived from an EMBL/GenBank/DDBJ whole genome shotgun (WGS) entry which is preliminary data.</text>
</comment>
<sequence length="145" mass="15155">MSWISIVCLGLVVVAVHLETAGATDKRQSAGRHAAVVQRKTHNLQSAGKAQQVKGGRHNVVVKDVRHRGQGRISLAPRTTTTTRPTTLRQISLSARTVQMTVPTNPPACDPCTGNYCPNGAADADCFACVTLGGGTWGGDPAACP</sequence>
<evidence type="ECO:0000256" key="1">
    <source>
        <dbReference type="SAM" id="SignalP"/>
    </source>
</evidence>
<evidence type="ECO:0000313" key="2">
    <source>
        <dbReference type="EMBL" id="GAU91488.1"/>
    </source>
</evidence>
<dbReference type="AlphaFoldDB" id="A0A1D1UZ92"/>
<evidence type="ECO:0000313" key="3">
    <source>
        <dbReference type="Proteomes" id="UP000186922"/>
    </source>
</evidence>
<gene>
    <name evidence="2" type="primary">RvY_03728-1</name>
    <name evidence="2" type="synonym">RvY_03728.1</name>
    <name evidence="2" type="ORF">RvY_03728</name>
</gene>
<reference evidence="2 3" key="1">
    <citation type="journal article" date="2016" name="Nat. Commun.">
        <title>Extremotolerant tardigrade genome and improved radiotolerance of human cultured cells by tardigrade-unique protein.</title>
        <authorList>
            <person name="Hashimoto T."/>
            <person name="Horikawa D.D."/>
            <person name="Saito Y."/>
            <person name="Kuwahara H."/>
            <person name="Kozuka-Hata H."/>
            <person name="Shin-I T."/>
            <person name="Minakuchi Y."/>
            <person name="Ohishi K."/>
            <person name="Motoyama A."/>
            <person name="Aizu T."/>
            <person name="Enomoto A."/>
            <person name="Kondo K."/>
            <person name="Tanaka S."/>
            <person name="Hara Y."/>
            <person name="Koshikawa S."/>
            <person name="Sagara H."/>
            <person name="Miura T."/>
            <person name="Yokobori S."/>
            <person name="Miyagawa K."/>
            <person name="Suzuki Y."/>
            <person name="Kubo T."/>
            <person name="Oyama M."/>
            <person name="Kohara Y."/>
            <person name="Fujiyama A."/>
            <person name="Arakawa K."/>
            <person name="Katayama T."/>
            <person name="Toyoda A."/>
            <person name="Kunieda T."/>
        </authorList>
    </citation>
    <scope>NUCLEOTIDE SEQUENCE [LARGE SCALE GENOMIC DNA]</scope>
    <source>
        <strain evidence="2 3">YOKOZUNA-1</strain>
    </source>
</reference>
<feature type="chain" id="PRO_5008897828" evidence="1">
    <location>
        <begin position="24"/>
        <end position="145"/>
    </location>
</feature>
<feature type="signal peptide" evidence="1">
    <location>
        <begin position="1"/>
        <end position="23"/>
    </location>
</feature>
<keyword evidence="3" id="KW-1185">Reference proteome</keyword>
<proteinExistence type="predicted"/>